<evidence type="ECO:0000313" key="2">
    <source>
        <dbReference type="EMBL" id="CAB3406783.1"/>
    </source>
</evidence>
<accession>A0A8S1F4F6</accession>
<protein>
    <submittedName>
        <fullName evidence="2">Uncharacterized protein</fullName>
    </submittedName>
</protein>
<keyword evidence="1" id="KW-0472">Membrane</keyword>
<keyword evidence="1" id="KW-0812">Transmembrane</keyword>
<keyword evidence="3" id="KW-1185">Reference proteome</keyword>
<dbReference type="AlphaFoldDB" id="A0A8S1F4F6"/>
<proteinExistence type="predicted"/>
<evidence type="ECO:0000256" key="1">
    <source>
        <dbReference type="SAM" id="Phobius"/>
    </source>
</evidence>
<name>A0A8S1F4F6_9PELO</name>
<sequence>MHDLSNFDLSFSNFDLRLTLLESQITLTIETAPLTRLQPYSMVGLNPRKVERVVVKGGYASNIEHIQKDCNPLRRTSASFYHLIRLTVFADPGSEQYRTSVFLHPLRMPYRTLSPTPLHFVKGSYVEILTLYICGDYRTATNPWINVRFYNSRISMSQPLGSTTFRNGTVQISYKNETTERKPVKSKSIFTYKLNQAITENPKDLYEVNVWELAGEDDSVIVDYKTQLELDYKNVYDFAVVESNVQIYYVRWMSSRNGFKHTCGYRASSIDQMDNKVPLSNCQRLFSVICERRPEEVTSILTMTNDTDIVQNATETDQTRRDVFVLTKHQYITICGVSMFAPILIIAAVLTMPIL</sequence>
<dbReference type="EMBL" id="CADEPM010000005">
    <property type="protein sequence ID" value="CAB3406783.1"/>
    <property type="molecule type" value="Genomic_DNA"/>
</dbReference>
<gene>
    <name evidence="2" type="ORF">CBOVIS_LOCUS8805</name>
</gene>
<keyword evidence="1" id="KW-1133">Transmembrane helix</keyword>
<organism evidence="2 3">
    <name type="scientific">Caenorhabditis bovis</name>
    <dbReference type="NCBI Taxonomy" id="2654633"/>
    <lineage>
        <taxon>Eukaryota</taxon>
        <taxon>Metazoa</taxon>
        <taxon>Ecdysozoa</taxon>
        <taxon>Nematoda</taxon>
        <taxon>Chromadorea</taxon>
        <taxon>Rhabditida</taxon>
        <taxon>Rhabditina</taxon>
        <taxon>Rhabditomorpha</taxon>
        <taxon>Rhabditoidea</taxon>
        <taxon>Rhabditidae</taxon>
        <taxon>Peloderinae</taxon>
        <taxon>Caenorhabditis</taxon>
    </lineage>
</organism>
<evidence type="ECO:0000313" key="3">
    <source>
        <dbReference type="Proteomes" id="UP000494206"/>
    </source>
</evidence>
<feature type="transmembrane region" description="Helical" evidence="1">
    <location>
        <begin position="331"/>
        <end position="352"/>
    </location>
</feature>
<comment type="caution">
    <text evidence="2">The sequence shown here is derived from an EMBL/GenBank/DDBJ whole genome shotgun (WGS) entry which is preliminary data.</text>
</comment>
<dbReference type="Proteomes" id="UP000494206">
    <property type="component" value="Unassembled WGS sequence"/>
</dbReference>
<reference evidence="2 3" key="1">
    <citation type="submission" date="2020-04" db="EMBL/GenBank/DDBJ databases">
        <authorList>
            <person name="Laetsch R D."/>
            <person name="Stevens L."/>
            <person name="Kumar S."/>
            <person name="Blaxter L. M."/>
        </authorList>
    </citation>
    <scope>NUCLEOTIDE SEQUENCE [LARGE SCALE GENOMIC DNA]</scope>
</reference>